<evidence type="ECO:0000313" key="1">
    <source>
        <dbReference type="EMBL" id="WHF51383.1"/>
    </source>
</evidence>
<name>A0ABY8RDY3_9FLAO</name>
<accession>A0ABY8RDY3</accession>
<reference evidence="1 2" key="1">
    <citation type="submission" date="2023-05" db="EMBL/GenBank/DDBJ databases">
        <title>Genomic insight into Chryseobacterium sp. wdc7 isolated forest soil (Gotjawal).</title>
        <authorList>
            <person name="Park S.-J."/>
        </authorList>
    </citation>
    <scope>NUCLEOTIDE SEQUENCE [LARGE SCALE GENOMIC DNA]</scope>
    <source>
        <strain evidence="2">wdc7</strain>
    </source>
</reference>
<dbReference type="Proteomes" id="UP001241656">
    <property type="component" value="Chromosome"/>
</dbReference>
<dbReference type="RefSeq" id="WP_282904726.1">
    <property type="nucleotide sequence ID" value="NZ_CP124855.1"/>
</dbReference>
<sequence>MFGRNYFVTHQKFKHYRFTGDPGKGKYLKTKFYIKSEQRNEECDRNYFELGYCDQNILRFETKLKRAEKFKFIDFGNLQSLYLENAEEILSEQLLKEFDKIFFFSVKNINRNNLTKPQQKKYYQYQVRGFWENLNTRKLNQEKKYFNVEIPKKIHLKKELTEIILNHLELKNYVGIPNENELKYRSLFLTKYLRIYRPEKSISINENAGFCLRSAYIGIGKATKFSQFENQRKRFCVITGLDISSQKKGSRFLREKNLKLIKVCSPNLYKTLEKKYLKIENQKESEQRQLYLICKNIRDIDSNARNNRKSFERRNYHNDQLQFNFQF</sequence>
<organism evidence="1 2">
    <name type="scientific">Chryseobacterium gotjawalense</name>
    <dbReference type="NCBI Taxonomy" id="3042315"/>
    <lineage>
        <taxon>Bacteria</taxon>
        <taxon>Pseudomonadati</taxon>
        <taxon>Bacteroidota</taxon>
        <taxon>Flavobacteriia</taxon>
        <taxon>Flavobacteriales</taxon>
        <taxon>Weeksellaceae</taxon>
        <taxon>Chryseobacterium group</taxon>
        <taxon>Chryseobacterium</taxon>
    </lineage>
</organism>
<dbReference type="EMBL" id="CP124855">
    <property type="protein sequence ID" value="WHF51383.1"/>
    <property type="molecule type" value="Genomic_DNA"/>
</dbReference>
<evidence type="ECO:0000313" key="2">
    <source>
        <dbReference type="Proteomes" id="UP001241656"/>
    </source>
</evidence>
<gene>
    <name evidence="1" type="ORF">QGN23_13290</name>
</gene>
<proteinExistence type="predicted"/>
<keyword evidence="2" id="KW-1185">Reference proteome</keyword>
<protein>
    <submittedName>
        <fullName evidence="1">Uncharacterized protein</fullName>
    </submittedName>
</protein>